<gene>
    <name evidence="1" type="ORF">GGD56_007179</name>
</gene>
<evidence type="ECO:0000313" key="1">
    <source>
        <dbReference type="EMBL" id="MBB4233273.1"/>
    </source>
</evidence>
<dbReference type="Proteomes" id="UP000551353">
    <property type="component" value="Unassembled WGS sequence"/>
</dbReference>
<name>A0ABR6IZC5_9HYPH</name>
<keyword evidence="2" id="KW-1185">Reference proteome</keyword>
<organism evidence="1 2">
    <name type="scientific">Rhizobium mongolense</name>
    <dbReference type="NCBI Taxonomy" id="57676"/>
    <lineage>
        <taxon>Bacteria</taxon>
        <taxon>Pseudomonadati</taxon>
        <taxon>Pseudomonadota</taxon>
        <taxon>Alphaproteobacteria</taxon>
        <taxon>Hyphomicrobiales</taxon>
        <taxon>Rhizobiaceae</taxon>
        <taxon>Rhizobium/Agrobacterium group</taxon>
        <taxon>Rhizobium</taxon>
    </lineage>
</organism>
<dbReference type="EMBL" id="JACIFX010000034">
    <property type="protein sequence ID" value="MBB4233273.1"/>
    <property type="molecule type" value="Genomic_DNA"/>
</dbReference>
<proteinExistence type="predicted"/>
<accession>A0ABR6IZC5</accession>
<comment type="caution">
    <text evidence="1">The sequence shown here is derived from an EMBL/GenBank/DDBJ whole genome shotgun (WGS) entry which is preliminary data.</text>
</comment>
<protein>
    <submittedName>
        <fullName evidence="1">Uncharacterized protein</fullName>
    </submittedName>
</protein>
<reference evidence="1 2" key="1">
    <citation type="submission" date="2020-08" db="EMBL/GenBank/DDBJ databases">
        <title>Genomic Encyclopedia of Type Strains, Phase IV (KMG-V): Genome sequencing to study the core and pangenomes of soil and plant-associated prokaryotes.</title>
        <authorList>
            <person name="Whitman W."/>
        </authorList>
    </citation>
    <scope>NUCLEOTIDE SEQUENCE [LARGE SCALE GENOMIC DNA]</scope>
    <source>
        <strain evidence="1 2">SEMIA 4087</strain>
    </source>
</reference>
<evidence type="ECO:0000313" key="2">
    <source>
        <dbReference type="Proteomes" id="UP000551353"/>
    </source>
</evidence>
<sequence length="38" mass="3836">MPAGGRAGAVLTLGTDKGYGAAEFIQALEEPKVVSFAI</sequence>